<dbReference type="RefSeq" id="WP_203851672.1">
    <property type="nucleotide sequence ID" value="NZ_BAAAVW010000029.1"/>
</dbReference>
<dbReference type="EMBL" id="BONQ01000126">
    <property type="protein sequence ID" value="GIG50022.1"/>
    <property type="molecule type" value="Genomic_DNA"/>
</dbReference>
<protein>
    <submittedName>
        <fullName evidence="1">Uncharacterized protein</fullName>
    </submittedName>
</protein>
<keyword evidence="2" id="KW-1185">Reference proteome</keyword>
<dbReference type="Proteomes" id="UP000660611">
    <property type="component" value="Unassembled WGS sequence"/>
</dbReference>
<dbReference type="AlphaFoldDB" id="A0A919UC68"/>
<reference evidence="1" key="1">
    <citation type="submission" date="2021-01" db="EMBL/GenBank/DDBJ databases">
        <title>Whole genome shotgun sequence of Dactylosporangium siamense NBRC 106093.</title>
        <authorList>
            <person name="Komaki H."/>
            <person name="Tamura T."/>
        </authorList>
    </citation>
    <scope>NUCLEOTIDE SEQUENCE</scope>
    <source>
        <strain evidence="1">NBRC 106093</strain>
    </source>
</reference>
<name>A0A919UC68_9ACTN</name>
<gene>
    <name evidence="1" type="ORF">Dsi01nite_080630</name>
</gene>
<comment type="caution">
    <text evidence="1">The sequence shown here is derived from an EMBL/GenBank/DDBJ whole genome shotgun (WGS) entry which is preliminary data.</text>
</comment>
<accession>A0A919UC68</accession>
<organism evidence="1 2">
    <name type="scientific">Dactylosporangium siamense</name>
    <dbReference type="NCBI Taxonomy" id="685454"/>
    <lineage>
        <taxon>Bacteria</taxon>
        <taxon>Bacillati</taxon>
        <taxon>Actinomycetota</taxon>
        <taxon>Actinomycetes</taxon>
        <taxon>Micromonosporales</taxon>
        <taxon>Micromonosporaceae</taxon>
        <taxon>Dactylosporangium</taxon>
    </lineage>
</organism>
<evidence type="ECO:0000313" key="2">
    <source>
        <dbReference type="Proteomes" id="UP000660611"/>
    </source>
</evidence>
<sequence>MKALVAAFGGSLPAGSTATMLDWLGDFSGEHWDFRERDHERDQVVAPTFDPETANLIHRAATALQLVTPQPPPHSKYRYLLVLGGLARACLQRTEYAARLVRQQATIIGELAALGSFRRLNDMERAVPGLADSPYEIDAMDVGMRTGFDIDTPPDRESSGDSDTHSAWETRTYAAADIAVHILAAPSNEPDTRRANTSDTYAFWAQRVRLTPADRILVVTSPIYVPFQHADAIRVLALRHGCGIDTIGFDPARATIAMAPGATDPDRYLQEIRSAILSMRQLHRSVNGSAAAW</sequence>
<proteinExistence type="predicted"/>
<evidence type="ECO:0000313" key="1">
    <source>
        <dbReference type="EMBL" id="GIG50022.1"/>
    </source>
</evidence>